<dbReference type="GO" id="GO:0030288">
    <property type="term" value="C:outer membrane-bounded periplasmic space"/>
    <property type="evidence" value="ECO:0007669"/>
    <property type="project" value="TreeGrafter"/>
</dbReference>
<sequence length="212" mass="23186">MRPCKICHQKDFGEWYDDCIGEDKPLVNHVVVLDPGHGGAYSGAINYGFRESDINLAVARKLRKKLKQAGATVTMTRTRDVNLAPPGANLDADLQARVDVAKRAKADIFVSLHVDDIPNINLTGPASYFPKGRSYSLACAIQTHLTEEICAEGHGVSPADFYVLVHNEMPAALIEMGYLSNPAEALCLVDSAYQNLLAEGIFKGIVSYFLYE</sequence>
<dbReference type="PANTHER" id="PTHR30404:SF0">
    <property type="entry name" value="N-ACETYLMURAMOYL-L-ALANINE AMIDASE AMIC"/>
    <property type="match status" value="1"/>
</dbReference>
<dbReference type="EMBL" id="FODY01000014">
    <property type="protein sequence ID" value="SEP23622.1"/>
    <property type="molecule type" value="Genomic_DNA"/>
</dbReference>
<evidence type="ECO:0000256" key="1">
    <source>
        <dbReference type="ARBA" id="ARBA00022801"/>
    </source>
</evidence>
<dbReference type="GO" id="GO:0008745">
    <property type="term" value="F:N-acetylmuramoyl-L-alanine amidase activity"/>
    <property type="evidence" value="ECO:0007669"/>
    <property type="project" value="InterPro"/>
</dbReference>
<reference evidence="3 4" key="1">
    <citation type="submission" date="2016-10" db="EMBL/GenBank/DDBJ databases">
        <authorList>
            <person name="de Groot N.N."/>
        </authorList>
    </citation>
    <scope>NUCLEOTIDE SEQUENCE [LARGE SCALE GENOMIC DNA]</scope>
    <source>
        <strain evidence="3 4">DSM 13305</strain>
    </source>
</reference>
<protein>
    <submittedName>
        <fullName evidence="3">N-acetylmuramoyl-L-alanine amidase</fullName>
    </submittedName>
</protein>
<gene>
    <name evidence="3" type="ORF">SAMN04490178_114103</name>
</gene>
<proteinExistence type="predicted"/>
<dbReference type="Proteomes" id="UP000198847">
    <property type="component" value="Unassembled WGS sequence"/>
</dbReference>
<dbReference type="Gene3D" id="3.40.630.40">
    <property type="entry name" value="Zn-dependent exopeptidases"/>
    <property type="match status" value="1"/>
</dbReference>
<dbReference type="InterPro" id="IPR050695">
    <property type="entry name" value="N-acetylmuramoyl_amidase_3"/>
</dbReference>
<keyword evidence="1" id="KW-0378">Hydrolase</keyword>
<accession>A0A1H8W7J4</accession>
<evidence type="ECO:0000313" key="4">
    <source>
        <dbReference type="Proteomes" id="UP000198847"/>
    </source>
</evidence>
<dbReference type="InterPro" id="IPR002508">
    <property type="entry name" value="MurNAc-LAA_cat"/>
</dbReference>
<keyword evidence="4" id="KW-1185">Reference proteome</keyword>
<name>A0A1H8W7J4_9FIRM</name>
<feature type="domain" description="MurNAc-LAA" evidence="2">
    <location>
        <begin position="98"/>
        <end position="206"/>
    </location>
</feature>
<dbReference type="GO" id="GO:0009253">
    <property type="term" value="P:peptidoglycan catabolic process"/>
    <property type="evidence" value="ECO:0007669"/>
    <property type="project" value="InterPro"/>
</dbReference>
<dbReference type="RefSeq" id="WP_177173583.1">
    <property type="nucleotide sequence ID" value="NZ_FODY01000014.1"/>
</dbReference>
<organism evidence="3 4">
    <name type="scientific">Propionispora vibrioides</name>
    <dbReference type="NCBI Taxonomy" id="112903"/>
    <lineage>
        <taxon>Bacteria</taxon>
        <taxon>Bacillati</taxon>
        <taxon>Bacillota</taxon>
        <taxon>Negativicutes</taxon>
        <taxon>Selenomonadales</taxon>
        <taxon>Sporomusaceae</taxon>
        <taxon>Propionispora</taxon>
    </lineage>
</organism>
<dbReference type="SUPFAM" id="SSF53187">
    <property type="entry name" value="Zn-dependent exopeptidases"/>
    <property type="match status" value="1"/>
</dbReference>
<evidence type="ECO:0000313" key="3">
    <source>
        <dbReference type="EMBL" id="SEP23622.1"/>
    </source>
</evidence>
<dbReference type="SMART" id="SM00646">
    <property type="entry name" value="Ami_3"/>
    <property type="match status" value="1"/>
</dbReference>
<dbReference type="AlphaFoldDB" id="A0A1H8W7J4"/>
<dbReference type="STRING" id="112903.SAMN04490178_114103"/>
<dbReference type="PANTHER" id="PTHR30404">
    <property type="entry name" value="N-ACETYLMURAMOYL-L-ALANINE AMIDASE"/>
    <property type="match status" value="1"/>
</dbReference>
<dbReference type="CDD" id="cd02696">
    <property type="entry name" value="MurNAc-LAA"/>
    <property type="match status" value="1"/>
</dbReference>
<dbReference type="Pfam" id="PF01520">
    <property type="entry name" value="Amidase_3"/>
    <property type="match status" value="1"/>
</dbReference>
<evidence type="ECO:0000259" key="2">
    <source>
        <dbReference type="SMART" id="SM00646"/>
    </source>
</evidence>